<dbReference type="AlphaFoldDB" id="A0A8X7SW35"/>
<evidence type="ECO:0000313" key="2">
    <source>
        <dbReference type="EMBL" id="KAE8245668.1"/>
    </source>
</evidence>
<accession>A0A8X7SW35</accession>
<dbReference type="PANTHER" id="PTHR41813">
    <property type="entry name" value="REGULATOR PAB1642, PUTATIVE (AFU_ORTHOLOGUE AFUA_3G11955)-RELATED"/>
    <property type="match status" value="1"/>
</dbReference>
<dbReference type="Proteomes" id="UP000077684">
    <property type="component" value="Unassembled WGS sequence"/>
</dbReference>
<feature type="region of interest" description="Disordered" evidence="1">
    <location>
        <begin position="56"/>
        <end position="77"/>
    </location>
</feature>
<dbReference type="EMBL" id="LWDE02000684">
    <property type="protein sequence ID" value="KAE8245668.1"/>
    <property type="molecule type" value="Genomic_DNA"/>
</dbReference>
<sequence>MLSKVPLPPTGVGHHLGPNADESGRYMRTVEVMGDAISNAIREAKFVEKTAADAGFDLSVGPPRPSTKPDGTQQQQGTTALSFHPLAPETDAYLNYMSRVAHTGTFLEQLTLLWAMEILYYRAWSQAASNRAKSTSTSFTQSQSEALTLLINNWSAAEFASFVEILGDLLDGYGGSGDITRLDSDMLARVQGVWRQVVNLEKGFWEAGRGTIHLPHLLFRSLLVLAERDADARPLEERDAAAGPTAAGARGTRAAAAAAPSTCELPSPSSSLFVSLRRLHRGDLPGEDVENWRPSPTPFGEREPRIVRVELALFMVHAPSARLL</sequence>
<reference evidence="2" key="1">
    <citation type="submission" date="2016-04" db="EMBL/GenBank/DDBJ databases">
        <authorList>
            <person name="Nguyen H.D."/>
            <person name="Samba Siva P."/>
            <person name="Cullis J."/>
            <person name="Levesque C.A."/>
            <person name="Hambleton S."/>
        </authorList>
    </citation>
    <scope>NUCLEOTIDE SEQUENCE</scope>
    <source>
        <strain evidence="2">DAOMC 236426</strain>
    </source>
</reference>
<protein>
    <recommendedName>
        <fullName evidence="4">Thiaminase-2/PQQC domain-containing protein</fullName>
    </recommendedName>
</protein>
<dbReference type="InterPro" id="IPR053261">
    <property type="entry name" value="Polyketide-peptide_reg"/>
</dbReference>
<organism evidence="2 3">
    <name type="scientific">Tilletia controversa</name>
    <name type="common">dwarf bunt fungus</name>
    <dbReference type="NCBI Taxonomy" id="13291"/>
    <lineage>
        <taxon>Eukaryota</taxon>
        <taxon>Fungi</taxon>
        <taxon>Dikarya</taxon>
        <taxon>Basidiomycota</taxon>
        <taxon>Ustilaginomycotina</taxon>
        <taxon>Exobasidiomycetes</taxon>
        <taxon>Tilletiales</taxon>
        <taxon>Tilletiaceae</taxon>
        <taxon>Tilletia</taxon>
    </lineage>
</organism>
<keyword evidence="3" id="KW-1185">Reference proteome</keyword>
<dbReference type="SUPFAM" id="SSF48613">
    <property type="entry name" value="Heme oxygenase-like"/>
    <property type="match status" value="1"/>
</dbReference>
<dbReference type="CDD" id="cd19357">
    <property type="entry name" value="TenA_E_At3g16990-like"/>
    <property type="match status" value="1"/>
</dbReference>
<evidence type="ECO:0008006" key="4">
    <source>
        <dbReference type="Google" id="ProtNLM"/>
    </source>
</evidence>
<evidence type="ECO:0000256" key="1">
    <source>
        <dbReference type="SAM" id="MobiDB-lite"/>
    </source>
</evidence>
<comment type="caution">
    <text evidence="2">The sequence shown here is derived from an EMBL/GenBank/DDBJ whole genome shotgun (WGS) entry which is preliminary data.</text>
</comment>
<dbReference type="InterPro" id="IPR016084">
    <property type="entry name" value="Haem_Oase-like_multi-hlx"/>
</dbReference>
<name>A0A8X7SW35_9BASI</name>
<evidence type="ECO:0000313" key="3">
    <source>
        <dbReference type="Proteomes" id="UP000077684"/>
    </source>
</evidence>
<gene>
    <name evidence="2" type="ORF">A4X06_0g5505</name>
</gene>
<dbReference type="PANTHER" id="PTHR41813:SF2">
    <property type="entry name" value="REGULATOR PAB1642, PUTATIVE (AFU_ORTHOLOGUE AFUA_3G11955)-RELATED"/>
    <property type="match status" value="1"/>
</dbReference>
<reference evidence="2" key="2">
    <citation type="journal article" date="2019" name="IMA Fungus">
        <title>Genome sequencing and comparison of five Tilletia species to identify candidate genes for the detection of regulated species infecting wheat.</title>
        <authorList>
            <person name="Nguyen H.D.T."/>
            <person name="Sultana T."/>
            <person name="Kesanakurti P."/>
            <person name="Hambleton S."/>
        </authorList>
    </citation>
    <scope>NUCLEOTIDE SEQUENCE</scope>
    <source>
        <strain evidence="2">DAOMC 236426</strain>
    </source>
</reference>
<dbReference type="Gene3D" id="1.20.910.10">
    <property type="entry name" value="Heme oxygenase-like"/>
    <property type="match status" value="1"/>
</dbReference>
<feature type="region of interest" description="Disordered" evidence="1">
    <location>
        <begin position="1"/>
        <end position="22"/>
    </location>
</feature>
<proteinExistence type="predicted"/>